<dbReference type="GO" id="GO:0005886">
    <property type="term" value="C:plasma membrane"/>
    <property type="evidence" value="ECO:0007669"/>
    <property type="project" value="UniProtKB-SubCell"/>
</dbReference>
<dbReference type="Pfam" id="PF01554">
    <property type="entry name" value="MatE"/>
    <property type="match status" value="2"/>
</dbReference>
<dbReference type="GO" id="GO:0042910">
    <property type="term" value="F:xenobiotic transmembrane transporter activity"/>
    <property type="evidence" value="ECO:0007669"/>
    <property type="project" value="InterPro"/>
</dbReference>
<feature type="transmembrane region" description="Helical" evidence="8">
    <location>
        <begin position="30"/>
        <end position="55"/>
    </location>
</feature>
<evidence type="ECO:0000256" key="7">
    <source>
        <dbReference type="SAM" id="MobiDB-lite"/>
    </source>
</evidence>
<proteinExistence type="predicted"/>
<dbReference type="EMBL" id="OCPC01000005">
    <property type="protein sequence ID" value="SOE18350.1"/>
    <property type="molecule type" value="Genomic_DNA"/>
</dbReference>
<dbReference type="PANTHER" id="PTHR43549:SF3">
    <property type="entry name" value="MULTIDRUG RESISTANCE PROTEIN YPNP-RELATED"/>
    <property type="match status" value="1"/>
</dbReference>
<feature type="transmembrane region" description="Helical" evidence="8">
    <location>
        <begin position="428"/>
        <end position="450"/>
    </location>
</feature>
<protein>
    <submittedName>
        <fullName evidence="9">Putative MATE family efflux protein</fullName>
    </submittedName>
</protein>
<feature type="transmembrane region" description="Helical" evidence="8">
    <location>
        <begin position="182"/>
        <end position="202"/>
    </location>
</feature>
<feature type="compositionally biased region" description="Polar residues" evidence="7">
    <location>
        <begin position="474"/>
        <end position="484"/>
    </location>
</feature>
<dbReference type="NCBIfam" id="TIGR00797">
    <property type="entry name" value="matE"/>
    <property type="match status" value="1"/>
</dbReference>
<name>A0A286IE02_9HYPH</name>
<feature type="transmembrane region" description="Helical" evidence="8">
    <location>
        <begin position="283"/>
        <end position="311"/>
    </location>
</feature>
<evidence type="ECO:0000313" key="9">
    <source>
        <dbReference type="EMBL" id="SOE18350.1"/>
    </source>
</evidence>
<reference evidence="10" key="1">
    <citation type="submission" date="2017-08" db="EMBL/GenBank/DDBJ databases">
        <authorList>
            <person name="Varghese N."/>
            <person name="Submissions S."/>
        </authorList>
    </citation>
    <scope>NUCLEOTIDE SEQUENCE [LARGE SCALE GENOMIC DNA]</scope>
    <source>
        <strain evidence="10">KCTC 23107</strain>
    </source>
</reference>
<evidence type="ECO:0000256" key="4">
    <source>
        <dbReference type="ARBA" id="ARBA00022692"/>
    </source>
</evidence>
<accession>A0A286IE02</accession>
<evidence type="ECO:0000256" key="6">
    <source>
        <dbReference type="ARBA" id="ARBA00023136"/>
    </source>
</evidence>
<feature type="transmembrane region" description="Helical" evidence="8">
    <location>
        <begin position="208"/>
        <end position="229"/>
    </location>
</feature>
<evidence type="ECO:0000256" key="8">
    <source>
        <dbReference type="SAM" id="Phobius"/>
    </source>
</evidence>
<dbReference type="InterPro" id="IPR002528">
    <property type="entry name" value="MATE_fam"/>
</dbReference>
<dbReference type="InterPro" id="IPR052031">
    <property type="entry name" value="Membrane_Transporter-Flippase"/>
</dbReference>
<sequence>MTNGKAAAPAQAARPAEPAKFVTGSTMRHVVVMTATGSIGLVAVFIVDALNLFYISLLGQQELAAAIGYAGTLLFFSTSIAIGLSIAATALTARALGRGNRGEAREIAGASIAYMLILMTSSVALTYPFLADLVRMMGARGQTAELATEFMQIVLPSLPILGIGMCLSALLRAVGDAKRAMYVTLGAGALTAVLDPIFIFGFDLGIHGAAISTVISRFALIGIGLYSLIRIHNLVAMPSLKILKHEIRPFLGIGLPALMTQIATPVGNTFVTTTMAEHGDAAVAGWAVVGRLIPVAFGTLFALSGAVGPILGQNYGAKRYDRLISTMRDSLIFITLYTLVTWAVLALFRNQIADLFGATGEAREVIVFFCLFVAGSFVFNGMLFVANAAFNNLGYALYSTVFNWSRSTLGVIPFVWLGSLWYGAQGALAGYGLGAVVFGLASIIVCFRVINKIEERDSGDRDELVVRSPPAGQSAFTSGKASTL</sequence>
<keyword evidence="3" id="KW-1003">Cell membrane</keyword>
<dbReference type="Proteomes" id="UP000219465">
    <property type="component" value="Unassembled WGS sequence"/>
</dbReference>
<dbReference type="GO" id="GO:0015297">
    <property type="term" value="F:antiporter activity"/>
    <property type="evidence" value="ECO:0007669"/>
    <property type="project" value="InterPro"/>
</dbReference>
<keyword evidence="6 8" id="KW-0472">Membrane</keyword>
<keyword evidence="2" id="KW-0813">Transport</keyword>
<dbReference type="OrthoDB" id="9806302at2"/>
<keyword evidence="5 8" id="KW-1133">Transmembrane helix</keyword>
<feature type="transmembrane region" description="Helical" evidence="8">
    <location>
        <begin position="250"/>
        <end position="271"/>
    </location>
</feature>
<keyword evidence="10" id="KW-1185">Reference proteome</keyword>
<comment type="subcellular location">
    <subcellularLocation>
        <location evidence="1">Cell inner membrane</location>
        <topology evidence="1">Multi-pass membrane protein</topology>
    </subcellularLocation>
</comment>
<evidence type="ECO:0000256" key="3">
    <source>
        <dbReference type="ARBA" id="ARBA00022475"/>
    </source>
</evidence>
<dbReference type="PANTHER" id="PTHR43549">
    <property type="entry name" value="MULTIDRUG RESISTANCE PROTEIN YPNP-RELATED"/>
    <property type="match status" value="1"/>
</dbReference>
<feature type="transmembrane region" description="Helical" evidence="8">
    <location>
        <begin position="331"/>
        <end position="353"/>
    </location>
</feature>
<evidence type="ECO:0000256" key="2">
    <source>
        <dbReference type="ARBA" id="ARBA00022448"/>
    </source>
</evidence>
<feature type="transmembrane region" description="Helical" evidence="8">
    <location>
        <begin position="365"/>
        <end position="389"/>
    </location>
</feature>
<gene>
    <name evidence="9" type="ORF">SAMN05877838_3272</name>
</gene>
<dbReference type="PIRSF" id="PIRSF006603">
    <property type="entry name" value="DinF"/>
    <property type="match status" value="1"/>
</dbReference>
<feature type="region of interest" description="Disordered" evidence="7">
    <location>
        <begin position="463"/>
        <end position="484"/>
    </location>
</feature>
<keyword evidence="4 8" id="KW-0812">Transmembrane</keyword>
<evidence type="ECO:0000256" key="1">
    <source>
        <dbReference type="ARBA" id="ARBA00004429"/>
    </source>
</evidence>
<organism evidence="9 10">
    <name type="scientific">Hoeflea halophila</name>
    <dbReference type="NCBI Taxonomy" id="714899"/>
    <lineage>
        <taxon>Bacteria</taxon>
        <taxon>Pseudomonadati</taxon>
        <taxon>Pseudomonadota</taxon>
        <taxon>Alphaproteobacteria</taxon>
        <taxon>Hyphomicrobiales</taxon>
        <taxon>Rhizobiaceae</taxon>
        <taxon>Hoeflea</taxon>
    </lineage>
</organism>
<feature type="transmembrane region" description="Helical" evidence="8">
    <location>
        <begin position="112"/>
        <end position="130"/>
    </location>
</feature>
<feature type="transmembrane region" description="Helical" evidence="8">
    <location>
        <begin position="150"/>
        <end position="170"/>
    </location>
</feature>
<feature type="transmembrane region" description="Helical" evidence="8">
    <location>
        <begin position="67"/>
        <end position="91"/>
    </location>
</feature>
<dbReference type="RefSeq" id="WP_097108838.1">
    <property type="nucleotide sequence ID" value="NZ_OCPC01000005.1"/>
</dbReference>
<feature type="transmembrane region" description="Helical" evidence="8">
    <location>
        <begin position="401"/>
        <end position="422"/>
    </location>
</feature>
<evidence type="ECO:0000256" key="5">
    <source>
        <dbReference type="ARBA" id="ARBA00022989"/>
    </source>
</evidence>
<dbReference type="AlphaFoldDB" id="A0A286IE02"/>
<dbReference type="InterPro" id="IPR048279">
    <property type="entry name" value="MdtK-like"/>
</dbReference>
<evidence type="ECO:0000313" key="10">
    <source>
        <dbReference type="Proteomes" id="UP000219465"/>
    </source>
</evidence>